<proteinExistence type="predicted"/>
<evidence type="ECO:0000313" key="3">
    <source>
        <dbReference type="Proteomes" id="UP000001194"/>
    </source>
</evidence>
<evidence type="ECO:0000313" key="2">
    <source>
        <dbReference type="EMBL" id="EDR09858.1"/>
    </source>
</evidence>
<dbReference type="RefSeq" id="XP_001879243.1">
    <property type="nucleotide sequence ID" value="XM_001879208.1"/>
</dbReference>
<keyword evidence="3" id="KW-1185">Reference proteome</keyword>
<evidence type="ECO:0000256" key="1">
    <source>
        <dbReference type="SAM" id="MobiDB-lite"/>
    </source>
</evidence>
<dbReference type="HOGENOM" id="CLU_1855601_0_0_1"/>
<dbReference type="AlphaFoldDB" id="B0D604"/>
<gene>
    <name evidence="2" type="ORF">LACBIDRAFT_325722</name>
</gene>
<dbReference type="EMBL" id="DS547098">
    <property type="protein sequence ID" value="EDR09858.1"/>
    <property type="molecule type" value="Genomic_DNA"/>
</dbReference>
<accession>B0D604</accession>
<name>B0D604_LACBS</name>
<protein>
    <submittedName>
        <fullName evidence="2">Predicted protein</fullName>
    </submittedName>
</protein>
<dbReference type="GeneID" id="6074976"/>
<organism evidence="3">
    <name type="scientific">Laccaria bicolor (strain S238N-H82 / ATCC MYA-4686)</name>
    <name type="common">Bicoloured deceiver</name>
    <name type="synonym">Laccaria laccata var. bicolor</name>
    <dbReference type="NCBI Taxonomy" id="486041"/>
    <lineage>
        <taxon>Eukaryota</taxon>
        <taxon>Fungi</taxon>
        <taxon>Dikarya</taxon>
        <taxon>Basidiomycota</taxon>
        <taxon>Agaricomycotina</taxon>
        <taxon>Agaricomycetes</taxon>
        <taxon>Agaricomycetidae</taxon>
        <taxon>Agaricales</taxon>
        <taxon>Agaricineae</taxon>
        <taxon>Hydnangiaceae</taxon>
        <taxon>Laccaria</taxon>
    </lineage>
</organism>
<feature type="region of interest" description="Disordered" evidence="1">
    <location>
        <begin position="86"/>
        <end position="138"/>
    </location>
</feature>
<dbReference type="InParanoid" id="B0D604"/>
<reference evidence="2 3" key="1">
    <citation type="journal article" date="2008" name="Nature">
        <title>The genome of Laccaria bicolor provides insights into mycorrhizal symbiosis.</title>
        <authorList>
            <person name="Martin F."/>
            <person name="Aerts A."/>
            <person name="Ahren D."/>
            <person name="Brun A."/>
            <person name="Danchin E.G.J."/>
            <person name="Duchaussoy F."/>
            <person name="Gibon J."/>
            <person name="Kohler A."/>
            <person name="Lindquist E."/>
            <person name="Pereda V."/>
            <person name="Salamov A."/>
            <person name="Shapiro H.J."/>
            <person name="Wuyts J."/>
            <person name="Blaudez D."/>
            <person name="Buee M."/>
            <person name="Brokstein P."/>
            <person name="Canbaeck B."/>
            <person name="Cohen D."/>
            <person name="Courty P.E."/>
            <person name="Coutinho P.M."/>
            <person name="Delaruelle C."/>
            <person name="Detter J.C."/>
            <person name="Deveau A."/>
            <person name="DiFazio S."/>
            <person name="Duplessis S."/>
            <person name="Fraissinet-Tachet L."/>
            <person name="Lucic E."/>
            <person name="Frey-Klett P."/>
            <person name="Fourrey C."/>
            <person name="Feussner I."/>
            <person name="Gay G."/>
            <person name="Grimwood J."/>
            <person name="Hoegger P.J."/>
            <person name="Jain P."/>
            <person name="Kilaru S."/>
            <person name="Labbe J."/>
            <person name="Lin Y.C."/>
            <person name="Legue V."/>
            <person name="Le Tacon F."/>
            <person name="Marmeisse R."/>
            <person name="Melayah D."/>
            <person name="Montanini B."/>
            <person name="Muratet M."/>
            <person name="Nehls U."/>
            <person name="Niculita-Hirzel H."/>
            <person name="Oudot-Le Secq M.P."/>
            <person name="Peter M."/>
            <person name="Quesneville H."/>
            <person name="Rajashekar B."/>
            <person name="Reich M."/>
            <person name="Rouhier N."/>
            <person name="Schmutz J."/>
            <person name="Yin T."/>
            <person name="Chalot M."/>
            <person name="Henrissat B."/>
            <person name="Kuees U."/>
            <person name="Lucas S."/>
            <person name="Van de Peer Y."/>
            <person name="Podila G.K."/>
            <person name="Polle A."/>
            <person name="Pukkila P.J."/>
            <person name="Richardson P.M."/>
            <person name="Rouze P."/>
            <person name="Sanders I.R."/>
            <person name="Stajich J.E."/>
            <person name="Tunlid A."/>
            <person name="Tuskan G."/>
            <person name="Grigoriev I.V."/>
        </authorList>
    </citation>
    <scope>NUCLEOTIDE SEQUENCE [LARGE SCALE GENOMIC DNA]</scope>
    <source>
        <strain evidence="3">S238N-H82 / ATCC MYA-4686</strain>
    </source>
</reference>
<dbReference type="KEGG" id="lbc:LACBIDRAFT_325722"/>
<dbReference type="Proteomes" id="UP000001194">
    <property type="component" value="Unassembled WGS sequence"/>
</dbReference>
<sequence>MNSATTYPGVALLDTVFKGPGPRLYFGPQATEYFEQSSRCSGNVLERLHRVTEGDFVRLRSYMKDFDHKSFLKSILKEKVEESDQAFLPPSLGGPKLSNLKAQRPRTQKGSLEHVIHSAGPHPPPDLANTDMRSCSAE</sequence>